<dbReference type="InterPro" id="IPR016162">
    <property type="entry name" value="Ald_DH_N"/>
</dbReference>
<dbReference type="KEGG" id="cuo:CUROG_07335"/>
<keyword evidence="2 4" id="KW-0560">Oxidoreductase</keyword>
<protein>
    <submittedName>
        <fullName evidence="6">Succinate-semialdehyde dehydrogenase [NADP(+)] 2</fullName>
        <ecNumber evidence="6">1.2.1.79</ecNumber>
    </submittedName>
</protein>
<organism evidence="6 7">
    <name type="scientific">Corynebacterium urogenitale</name>
    <dbReference type="NCBI Taxonomy" id="2487892"/>
    <lineage>
        <taxon>Bacteria</taxon>
        <taxon>Bacillati</taxon>
        <taxon>Actinomycetota</taxon>
        <taxon>Actinomycetes</taxon>
        <taxon>Mycobacteriales</taxon>
        <taxon>Corynebacteriaceae</taxon>
        <taxon>Corynebacterium</taxon>
    </lineage>
</organism>
<dbReference type="EMBL" id="CP045032">
    <property type="protein sequence ID" value="QFQ02820.1"/>
    <property type="molecule type" value="Genomic_DNA"/>
</dbReference>
<accession>A0A5J6ZD80</accession>
<dbReference type="InterPro" id="IPR015590">
    <property type="entry name" value="Aldehyde_DH_dom"/>
</dbReference>
<dbReference type="Proteomes" id="UP000326711">
    <property type="component" value="Chromosome"/>
</dbReference>
<dbReference type="InterPro" id="IPR016163">
    <property type="entry name" value="Ald_DH_C"/>
</dbReference>
<dbReference type="SUPFAM" id="SSF53720">
    <property type="entry name" value="ALDH-like"/>
    <property type="match status" value="1"/>
</dbReference>
<evidence type="ECO:0000256" key="3">
    <source>
        <dbReference type="PROSITE-ProRule" id="PRU10007"/>
    </source>
</evidence>
<dbReference type="FunFam" id="3.40.309.10:FF:000009">
    <property type="entry name" value="Aldehyde dehydrogenase A"/>
    <property type="match status" value="1"/>
</dbReference>
<evidence type="ECO:0000313" key="6">
    <source>
        <dbReference type="EMBL" id="QFQ02820.1"/>
    </source>
</evidence>
<evidence type="ECO:0000259" key="5">
    <source>
        <dbReference type="Pfam" id="PF00171"/>
    </source>
</evidence>
<evidence type="ECO:0000256" key="2">
    <source>
        <dbReference type="ARBA" id="ARBA00023002"/>
    </source>
</evidence>
<dbReference type="Gene3D" id="3.40.309.10">
    <property type="entry name" value="Aldehyde Dehydrogenase, Chain A, domain 2"/>
    <property type="match status" value="1"/>
</dbReference>
<dbReference type="InterPro" id="IPR029510">
    <property type="entry name" value="Ald_DH_CS_GLU"/>
</dbReference>
<name>A0A5J6ZD80_9CORY</name>
<dbReference type="GO" id="GO:0036243">
    <property type="term" value="F:succinate-semialdehyde dehydrogenase (NADP+) activity"/>
    <property type="evidence" value="ECO:0007669"/>
    <property type="project" value="UniProtKB-EC"/>
</dbReference>
<dbReference type="OrthoDB" id="6882680at2"/>
<dbReference type="AlphaFoldDB" id="A0A5J6ZD80"/>
<gene>
    <name evidence="6" type="primary">gabD2</name>
    <name evidence="6" type="ORF">CUROG_07335</name>
</gene>
<feature type="active site" evidence="3">
    <location>
        <position position="266"/>
    </location>
</feature>
<dbReference type="NCBIfam" id="NF006916">
    <property type="entry name" value="PRK09407.1"/>
    <property type="match status" value="1"/>
</dbReference>
<evidence type="ECO:0000256" key="1">
    <source>
        <dbReference type="ARBA" id="ARBA00009986"/>
    </source>
</evidence>
<comment type="similarity">
    <text evidence="1 4">Belongs to the aldehyde dehydrogenase family.</text>
</comment>
<evidence type="ECO:0000256" key="4">
    <source>
        <dbReference type="RuleBase" id="RU003345"/>
    </source>
</evidence>
<proteinExistence type="inferred from homology"/>
<feature type="domain" description="Aldehyde dehydrogenase" evidence="5">
    <location>
        <begin position="35"/>
        <end position="490"/>
    </location>
</feature>
<reference evidence="7" key="1">
    <citation type="submission" date="2019-10" db="EMBL/GenBank/DDBJ databases">
        <title>Complete genome sequence of Corynebacterium urogenitalis DSM 108747, isolated from the genital tract of a cow.</title>
        <authorList>
            <person name="Ruckert C."/>
            <person name="Ballas P."/>
            <person name="Wagener K."/>
            <person name="Drillich M."/>
            <person name="Kaempfer P."/>
            <person name="Busse H.-J."/>
            <person name="Ehling-Schulz M."/>
        </authorList>
    </citation>
    <scope>NUCLEOTIDE SEQUENCE [LARGE SCALE GENOMIC DNA]</scope>
    <source>
        <strain evidence="7">LMM 1652</strain>
    </source>
</reference>
<dbReference type="Gene3D" id="3.40.605.10">
    <property type="entry name" value="Aldehyde Dehydrogenase, Chain A, domain 1"/>
    <property type="match status" value="1"/>
</dbReference>
<dbReference type="RefSeq" id="WP_151903137.1">
    <property type="nucleotide sequence ID" value="NZ_CP045032.1"/>
</dbReference>
<dbReference type="InterPro" id="IPR016161">
    <property type="entry name" value="Ald_DH/histidinol_DH"/>
</dbReference>
<dbReference type="PROSITE" id="PS00687">
    <property type="entry name" value="ALDEHYDE_DEHYDR_GLU"/>
    <property type="match status" value="1"/>
</dbReference>
<sequence>MTPQRLELGPLPEDFAAELRGLSANARLDQLDANSGDNLHIEAPWTGETIGWVGAGNEETVNEAFRRARRAQQSWQHVPFAERRQIFSRFHDAVLANRELLADMVQLETGKSRNGAFDEVLDVANNTRFYTNRVEKLMSPKKRRSAVPVLANSREHRQPLGVTGQIAPWNYPLTLGISDAIPSLLAGNGVVAKPDSSTPFTSLLVFKLLYEAGLPRDLVQLVTGSGRVVGTAIAEQCDYLMFTGSTKTGKLLGQTMGGRLVGFSAELGGKNPMIVANDCDMDKTVRGAVDACFSNSGQLCVSIERIYVEQGVAEEFSRRFSERTKAMSLGAGFDYETEMGSLASADQLKTVDEFVEDAREKGAKILAGGKARPDLGPYFYEPTVLADVPEDARLVREEVFGPVVYIQPVADLQEAVRLANDTQYGLNSCVWAKPETAWNVGPQIQAGSVALNDGYVAPWSAIENSSGGMKESGMAARHGDAGLLKYTAGQNVTEQRLMSMRGPESLKRKHYAAIMSTALKLGKKLKMLP</sequence>
<evidence type="ECO:0000313" key="7">
    <source>
        <dbReference type="Proteomes" id="UP000326711"/>
    </source>
</evidence>
<dbReference type="CDD" id="cd07101">
    <property type="entry name" value="ALDH_SSADH2_GabD2"/>
    <property type="match status" value="1"/>
</dbReference>
<keyword evidence="7" id="KW-1185">Reference proteome</keyword>
<dbReference type="EC" id="1.2.1.79" evidence="6"/>
<dbReference type="Pfam" id="PF00171">
    <property type="entry name" value="Aldedh"/>
    <property type="match status" value="1"/>
</dbReference>
<dbReference type="PANTHER" id="PTHR11699">
    <property type="entry name" value="ALDEHYDE DEHYDROGENASE-RELATED"/>
    <property type="match status" value="1"/>
</dbReference>